<dbReference type="EC" id="2.1.1.199" evidence="6"/>
<dbReference type="STRING" id="1797580.A2Z61_01750"/>
<dbReference type="SUPFAM" id="SSF81799">
    <property type="entry name" value="Putative methyltransferase TM0872, insert domain"/>
    <property type="match status" value="1"/>
</dbReference>
<gene>
    <name evidence="6" type="primary">rsmH</name>
    <name evidence="7" type="ORF">A2Z61_01750</name>
</gene>
<proteinExistence type="inferred from homology"/>
<keyword evidence="6" id="KW-0963">Cytoplasm</keyword>
<keyword evidence="4 6" id="KW-0808">Transferase</keyword>
<dbReference type="GO" id="GO:0071424">
    <property type="term" value="F:rRNA (cytosine-N4-)-methyltransferase activity"/>
    <property type="evidence" value="ECO:0007669"/>
    <property type="project" value="UniProtKB-UniRule"/>
</dbReference>
<dbReference type="GO" id="GO:0005737">
    <property type="term" value="C:cytoplasm"/>
    <property type="evidence" value="ECO:0007669"/>
    <property type="project" value="UniProtKB-SubCell"/>
</dbReference>
<evidence type="ECO:0000313" key="8">
    <source>
        <dbReference type="Proteomes" id="UP000186029"/>
    </source>
</evidence>
<evidence type="ECO:0000256" key="5">
    <source>
        <dbReference type="ARBA" id="ARBA00022691"/>
    </source>
</evidence>
<feature type="binding site" evidence="6">
    <location>
        <position position="105"/>
    </location>
    <ligand>
        <name>S-adenosyl-L-methionine</name>
        <dbReference type="ChEBI" id="CHEBI:59789"/>
    </ligand>
</feature>
<feature type="binding site" evidence="6">
    <location>
        <position position="50"/>
    </location>
    <ligand>
        <name>S-adenosyl-L-methionine</name>
        <dbReference type="ChEBI" id="CHEBI:59789"/>
    </ligand>
</feature>
<dbReference type="PIRSF" id="PIRSF004486">
    <property type="entry name" value="MraW"/>
    <property type="match status" value="1"/>
</dbReference>
<dbReference type="EMBL" id="MFAC01000004">
    <property type="protein sequence ID" value="OGD67779.1"/>
    <property type="molecule type" value="Genomic_DNA"/>
</dbReference>
<evidence type="ECO:0000256" key="2">
    <source>
        <dbReference type="ARBA" id="ARBA00022552"/>
    </source>
</evidence>
<protein>
    <recommendedName>
        <fullName evidence="6">Ribosomal RNA small subunit methyltransferase H</fullName>
        <ecNumber evidence="6">2.1.1.199</ecNumber>
    </recommendedName>
    <alternativeName>
        <fullName evidence="6">16S rRNA m(4)C1402 methyltransferase</fullName>
    </alternativeName>
    <alternativeName>
        <fullName evidence="6">rRNA (cytosine-N(4)-)-methyltransferase RsmH</fullName>
    </alternativeName>
</protein>
<evidence type="ECO:0000256" key="1">
    <source>
        <dbReference type="ARBA" id="ARBA00010396"/>
    </source>
</evidence>
<keyword evidence="3 6" id="KW-0489">Methyltransferase</keyword>
<dbReference type="HAMAP" id="MF_01007">
    <property type="entry name" value="16SrRNA_methyltr_H"/>
    <property type="match status" value="1"/>
</dbReference>
<evidence type="ECO:0000256" key="6">
    <source>
        <dbReference type="HAMAP-Rule" id="MF_01007"/>
    </source>
</evidence>
<dbReference type="InterPro" id="IPR023397">
    <property type="entry name" value="SAM-dep_MeTrfase_MraW_recog"/>
</dbReference>
<comment type="similarity">
    <text evidence="1 6">Belongs to the methyltransferase superfamily. RsmH family.</text>
</comment>
<keyword evidence="5 6" id="KW-0949">S-adenosyl-L-methionine</keyword>
<reference evidence="7 8" key="1">
    <citation type="journal article" date="2016" name="Nat. Commun.">
        <title>Thousands of microbial genomes shed light on interconnected biogeochemical processes in an aquifer system.</title>
        <authorList>
            <person name="Anantharaman K."/>
            <person name="Brown C.T."/>
            <person name="Hug L.A."/>
            <person name="Sharon I."/>
            <person name="Castelle C.J."/>
            <person name="Probst A.J."/>
            <person name="Thomas B.C."/>
            <person name="Singh A."/>
            <person name="Wilkins M.J."/>
            <person name="Karaoz U."/>
            <person name="Brodie E.L."/>
            <person name="Williams K.H."/>
            <person name="Hubbard S.S."/>
            <person name="Banfield J.F."/>
        </authorList>
    </citation>
    <scope>NUCLEOTIDE SEQUENCE [LARGE SCALE GENOMIC DNA]</scope>
</reference>
<dbReference type="SUPFAM" id="SSF53335">
    <property type="entry name" value="S-adenosyl-L-methionine-dependent methyltransferases"/>
    <property type="match status" value="1"/>
</dbReference>
<organism evidence="7 8">
    <name type="scientific">Candidatus Campbellbacteria bacterium RIFCSPLOWO2_02_35_12</name>
    <dbReference type="NCBI Taxonomy" id="1797580"/>
    <lineage>
        <taxon>Bacteria</taxon>
        <taxon>Candidatus Campbelliibacteriota</taxon>
    </lineage>
</organism>
<feature type="binding site" evidence="6">
    <location>
        <begin position="30"/>
        <end position="32"/>
    </location>
    <ligand>
        <name>S-adenosyl-L-methionine</name>
        <dbReference type="ChEBI" id="CHEBI:59789"/>
    </ligand>
</feature>
<dbReference type="AlphaFoldDB" id="A0A1F5EK14"/>
<comment type="caution">
    <text evidence="7">The sequence shown here is derived from an EMBL/GenBank/DDBJ whole genome shotgun (WGS) entry which is preliminary data.</text>
</comment>
<sequence>MHIPVLLNEVINFLNLKEGDTVIDATINKAGHSKEICKQIGEMGTLIGIDLDQKSLDEAGRELEHSKCEVILQKNNFRNLDKVLEKVGIKKVNAILFDLGFSSNQMNKSGRGFSFQKDEPLLMTFKENPTEEDLTAREIVNNWEENSIADILYGYGEEKFSRQIARKIVEIRKEKQIETTMDLVKIIEKTIPNWYKHKKIHFATKTFQALRITVNDEIDALKEGLNKALNILRKEGRVAVISFHSIEDRIVKQFFRNKKEEGVGAIITKKPIISNRDEILKNPRSRSAKLRIFQKVL</sequence>
<dbReference type="Gene3D" id="3.40.50.150">
    <property type="entry name" value="Vaccinia Virus protein VP39"/>
    <property type="match status" value="1"/>
</dbReference>
<comment type="catalytic activity">
    <reaction evidence="6">
        <text>cytidine(1402) in 16S rRNA + S-adenosyl-L-methionine = N(4)-methylcytidine(1402) in 16S rRNA + S-adenosyl-L-homocysteine + H(+)</text>
        <dbReference type="Rhea" id="RHEA:42928"/>
        <dbReference type="Rhea" id="RHEA-COMP:10286"/>
        <dbReference type="Rhea" id="RHEA-COMP:10287"/>
        <dbReference type="ChEBI" id="CHEBI:15378"/>
        <dbReference type="ChEBI" id="CHEBI:57856"/>
        <dbReference type="ChEBI" id="CHEBI:59789"/>
        <dbReference type="ChEBI" id="CHEBI:74506"/>
        <dbReference type="ChEBI" id="CHEBI:82748"/>
        <dbReference type="EC" id="2.1.1.199"/>
    </reaction>
</comment>
<evidence type="ECO:0000256" key="3">
    <source>
        <dbReference type="ARBA" id="ARBA00022603"/>
    </source>
</evidence>
<dbReference type="PANTHER" id="PTHR11265">
    <property type="entry name" value="S-ADENOSYL-METHYLTRANSFERASE MRAW"/>
    <property type="match status" value="1"/>
</dbReference>
<keyword evidence="2 6" id="KW-0698">rRNA processing</keyword>
<dbReference type="GO" id="GO:0070475">
    <property type="term" value="P:rRNA base methylation"/>
    <property type="evidence" value="ECO:0007669"/>
    <property type="project" value="UniProtKB-UniRule"/>
</dbReference>
<dbReference type="Gene3D" id="1.10.150.170">
    <property type="entry name" value="Putative methyltransferase TM0872, insert domain"/>
    <property type="match status" value="1"/>
</dbReference>
<feature type="binding site" evidence="6">
    <location>
        <position position="77"/>
    </location>
    <ligand>
        <name>S-adenosyl-L-methionine</name>
        <dbReference type="ChEBI" id="CHEBI:59789"/>
    </ligand>
</feature>
<accession>A0A1F5EK14</accession>
<feature type="binding site" evidence="6">
    <location>
        <position position="98"/>
    </location>
    <ligand>
        <name>S-adenosyl-L-methionine</name>
        <dbReference type="ChEBI" id="CHEBI:59789"/>
    </ligand>
</feature>
<evidence type="ECO:0000313" key="7">
    <source>
        <dbReference type="EMBL" id="OGD67779.1"/>
    </source>
</evidence>
<dbReference type="Proteomes" id="UP000186029">
    <property type="component" value="Unassembled WGS sequence"/>
</dbReference>
<dbReference type="InterPro" id="IPR002903">
    <property type="entry name" value="RsmH"/>
</dbReference>
<comment type="subcellular location">
    <subcellularLocation>
        <location evidence="6">Cytoplasm</location>
    </subcellularLocation>
</comment>
<evidence type="ECO:0000256" key="4">
    <source>
        <dbReference type="ARBA" id="ARBA00022679"/>
    </source>
</evidence>
<comment type="function">
    <text evidence="6">Specifically methylates the N4 position of cytidine in position 1402 (C1402) of 16S rRNA.</text>
</comment>
<dbReference type="Pfam" id="PF01795">
    <property type="entry name" value="Methyltransf_5"/>
    <property type="match status" value="1"/>
</dbReference>
<dbReference type="PANTHER" id="PTHR11265:SF0">
    <property type="entry name" value="12S RRNA N4-METHYLCYTIDINE METHYLTRANSFERASE"/>
    <property type="match status" value="1"/>
</dbReference>
<name>A0A1F5EK14_9BACT</name>
<dbReference type="NCBIfam" id="TIGR00006">
    <property type="entry name" value="16S rRNA (cytosine(1402)-N(4))-methyltransferase RsmH"/>
    <property type="match status" value="1"/>
</dbReference>
<dbReference type="InterPro" id="IPR029063">
    <property type="entry name" value="SAM-dependent_MTases_sf"/>
</dbReference>